<dbReference type="EMBL" id="BMPG01000007">
    <property type="protein sequence ID" value="GGL72563.1"/>
    <property type="molecule type" value="Genomic_DNA"/>
</dbReference>
<evidence type="ECO:0000313" key="1">
    <source>
        <dbReference type="EMBL" id="GGL72563.1"/>
    </source>
</evidence>
<dbReference type="RefSeq" id="WP_188980897.1">
    <property type="nucleotide sequence ID" value="NZ_BMPG01000007.1"/>
</dbReference>
<comment type="caution">
    <text evidence="1">The sequence shown here is derived from an EMBL/GenBank/DDBJ whole genome shotgun (WGS) entry which is preliminary data.</text>
</comment>
<dbReference type="InterPro" id="IPR055707">
    <property type="entry name" value="DUF7283"/>
</dbReference>
<reference evidence="1" key="2">
    <citation type="submission" date="2020-09" db="EMBL/GenBank/DDBJ databases">
        <authorList>
            <person name="Sun Q."/>
            <person name="Ohkuma M."/>
        </authorList>
    </citation>
    <scope>NUCLEOTIDE SEQUENCE</scope>
    <source>
        <strain evidence="1">JCM 19596</strain>
    </source>
</reference>
<gene>
    <name evidence="1" type="ORF">GCM10009039_33170</name>
</gene>
<proteinExistence type="predicted"/>
<keyword evidence="2" id="KW-1185">Reference proteome</keyword>
<dbReference type="Proteomes" id="UP000607197">
    <property type="component" value="Unassembled WGS sequence"/>
</dbReference>
<accession>A0A830FN78</accession>
<evidence type="ECO:0000313" key="2">
    <source>
        <dbReference type="Proteomes" id="UP000607197"/>
    </source>
</evidence>
<organism evidence="1 2">
    <name type="scientific">Halocalculus aciditolerans</name>
    <dbReference type="NCBI Taxonomy" id="1383812"/>
    <lineage>
        <taxon>Archaea</taxon>
        <taxon>Methanobacteriati</taxon>
        <taxon>Methanobacteriota</taxon>
        <taxon>Stenosarchaea group</taxon>
        <taxon>Halobacteria</taxon>
        <taxon>Halobacteriales</taxon>
        <taxon>Halobacteriaceae</taxon>
        <taxon>Halocalculus</taxon>
    </lineage>
</organism>
<name>A0A830FN78_9EURY</name>
<dbReference type="OrthoDB" id="157493at2157"/>
<dbReference type="AlphaFoldDB" id="A0A830FN78"/>
<protein>
    <submittedName>
        <fullName evidence="1">Uncharacterized protein</fullName>
    </submittedName>
</protein>
<reference evidence="1" key="1">
    <citation type="journal article" date="2014" name="Int. J. Syst. Evol. Microbiol.">
        <title>Complete genome sequence of Corynebacterium casei LMG S-19264T (=DSM 44701T), isolated from a smear-ripened cheese.</title>
        <authorList>
            <consortium name="US DOE Joint Genome Institute (JGI-PGF)"/>
            <person name="Walter F."/>
            <person name="Albersmeier A."/>
            <person name="Kalinowski J."/>
            <person name="Ruckert C."/>
        </authorList>
    </citation>
    <scope>NUCLEOTIDE SEQUENCE</scope>
    <source>
        <strain evidence="1">JCM 19596</strain>
    </source>
</reference>
<dbReference type="Pfam" id="PF23954">
    <property type="entry name" value="DUF7283"/>
    <property type="match status" value="1"/>
</dbReference>
<sequence length="156" mass="16237">MPTLAADTLPVWVALTAVTAVLLAAALAVPTAPPPDAAALARAVDAVAASDHPTRRTLPVRADAVRLHPARLSLRSDGGTATATLRYGPVVPASGRLAAVLAGRDVRDVFETPAAFRDAVERALARARTRAGGWLTTDRLRVRHVTWGDVDATLVG</sequence>